<gene>
    <name evidence="1" type="ORF">C7459_103281</name>
</gene>
<accession>A0A316DEX2</accession>
<protein>
    <recommendedName>
        <fullName evidence="3">KOW motif-containing protein</fullName>
    </recommendedName>
</protein>
<dbReference type="EMBL" id="QGGL01000003">
    <property type="protein sequence ID" value="PWK15729.1"/>
    <property type="molecule type" value="Genomic_DNA"/>
</dbReference>
<dbReference type="AlphaFoldDB" id="A0A316DEX2"/>
<name>A0A316DEX2_9BACL</name>
<sequence length="55" mass="6254">MTGKYVKIKTVDNKDHKGEVERLADGMITVIVTGLRNRKVHFPLSSIISIEEEEK</sequence>
<reference evidence="1 2" key="1">
    <citation type="submission" date="2018-05" db="EMBL/GenBank/DDBJ databases">
        <title>Genomic Encyclopedia of Type Strains, Phase IV (KMG-IV): sequencing the most valuable type-strain genomes for metagenomic binning, comparative biology and taxonomic classification.</title>
        <authorList>
            <person name="Goeker M."/>
        </authorList>
    </citation>
    <scope>NUCLEOTIDE SEQUENCE [LARGE SCALE GENOMIC DNA]</scope>
    <source>
        <strain evidence="1 2">DSM 18773</strain>
    </source>
</reference>
<evidence type="ECO:0000313" key="2">
    <source>
        <dbReference type="Proteomes" id="UP000245634"/>
    </source>
</evidence>
<dbReference type="Proteomes" id="UP000245634">
    <property type="component" value="Unassembled WGS sequence"/>
</dbReference>
<proteinExistence type="predicted"/>
<keyword evidence="2" id="KW-1185">Reference proteome</keyword>
<comment type="caution">
    <text evidence="1">The sequence shown here is derived from an EMBL/GenBank/DDBJ whole genome shotgun (WGS) entry which is preliminary data.</text>
</comment>
<organism evidence="1 2">
    <name type="scientific">Tumebacillus permanentifrigoris</name>
    <dbReference type="NCBI Taxonomy" id="378543"/>
    <lineage>
        <taxon>Bacteria</taxon>
        <taxon>Bacillati</taxon>
        <taxon>Bacillota</taxon>
        <taxon>Bacilli</taxon>
        <taxon>Bacillales</taxon>
        <taxon>Alicyclobacillaceae</taxon>
        <taxon>Tumebacillus</taxon>
    </lineage>
</organism>
<dbReference type="RefSeq" id="WP_170119281.1">
    <property type="nucleotide sequence ID" value="NZ_QGGL01000003.1"/>
</dbReference>
<evidence type="ECO:0000313" key="1">
    <source>
        <dbReference type="EMBL" id="PWK15729.1"/>
    </source>
</evidence>
<evidence type="ECO:0008006" key="3">
    <source>
        <dbReference type="Google" id="ProtNLM"/>
    </source>
</evidence>